<reference evidence="1" key="1">
    <citation type="submission" date="2021-05" db="EMBL/GenBank/DDBJ databases">
        <authorList>
            <person name="Alioto T."/>
            <person name="Alioto T."/>
            <person name="Gomez Garrido J."/>
        </authorList>
    </citation>
    <scope>NUCLEOTIDE SEQUENCE</scope>
</reference>
<name>A0A8D8FA88_CULPI</name>
<dbReference type="EMBL" id="HBUE01047798">
    <property type="protein sequence ID" value="CAG6463335.1"/>
    <property type="molecule type" value="Transcribed_RNA"/>
</dbReference>
<evidence type="ECO:0000313" key="1">
    <source>
        <dbReference type="EMBL" id="CAG6463335.1"/>
    </source>
</evidence>
<dbReference type="AlphaFoldDB" id="A0A8D8FA88"/>
<organism evidence="1">
    <name type="scientific">Culex pipiens</name>
    <name type="common">House mosquito</name>
    <dbReference type="NCBI Taxonomy" id="7175"/>
    <lineage>
        <taxon>Eukaryota</taxon>
        <taxon>Metazoa</taxon>
        <taxon>Ecdysozoa</taxon>
        <taxon>Arthropoda</taxon>
        <taxon>Hexapoda</taxon>
        <taxon>Insecta</taxon>
        <taxon>Pterygota</taxon>
        <taxon>Neoptera</taxon>
        <taxon>Endopterygota</taxon>
        <taxon>Diptera</taxon>
        <taxon>Nematocera</taxon>
        <taxon>Culicoidea</taxon>
        <taxon>Culicidae</taxon>
        <taxon>Culicinae</taxon>
        <taxon>Culicini</taxon>
        <taxon>Culex</taxon>
        <taxon>Culex</taxon>
    </lineage>
</organism>
<accession>A0A8D8FA88</accession>
<proteinExistence type="predicted"/>
<protein>
    <submittedName>
        <fullName evidence="1">(northern house mosquito) hypothetical protein</fullName>
    </submittedName>
</protein>
<sequence length="212" mass="24600">MLKHNIVVPAIPVTNDRVRFRTRALRQLPDVVQKVNLQRVPRLLVHLRLRLLVQRLERPRHQRLEPLLHRGVIIPRRKQLHHRPERLEPLRLLVPQRKRQGVQLPQGFNHQPEVLQPLLLVPIEHLEALLLQVRHEDGLLVLPDARLQAPRNLVEPIAVLQRDALLALELLQHRVDRVVEVNLPLEGRMGEELVPAGFVLGRKLHDNVEGAT</sequence>